<evidence type="ECO:0000313" key="2">
    <source>
        <dbReference type="EMBL" id="QYM78419.1"/>
    </source>
</evidence>
<dbReference type="InterPro" id="IPR012334">
    <property type="entry name" value="Pectin_lyas_fold"/>
</dbReference>
<dbReference type="SUPFAM" id="SSF51126">
    <property type="entry name" value="Pectin lyase-like"/>
    <property type="match status" value="1"/>
</dbReference>
<dbReference type="Pfam" id="PF13229">
    <property type="entry name" value="Beta_helix"/>
    <property type="match status" value="1"/>
</dbReference>
<dbReference type="EMBL" id="CP080507">
    <property type="protein sequence ID" value="QYM78419.1"/>
    <property type="molecule type" value="Genomic_DNA"/>
</dbReference>
<proteinExistence type="predicted"/>
<dbReference type="PANTHER" id="PTHR36453:SF1">
    <property type="entry name" value="RIGHT HANDED BETA HELIX DOMAIN-CONTAINING PROTEIN"/>
    <property type="match status" value="1"/>
</dbReference>
<keyword evidence="3" id="KW-1185">Reference proteome</keyword>
<protein>
    <submittedName>
        <fullName evidence="2">Right-handed parallel beta-helix repeat-containing protein</fullName>
    </submittedName>
</protein>
<sequence length="703" mass="77861">MTVFHLAPAGRDTAAGSEKQPWATLAGARDNLRRLRAAGTVTGAVTVLIRDGRYPLLETVRFGPEDSHTRYVAAPAATPVFDGGERLTGWQVGERNGRTEWTLDLPEVARGQRHFRSLFVNGRRAPRARFPKFTPDQQGGGNVLRIGEILEPIKSGLMDGNDRFKPRPGDVDPAWSSLPDAEFVVLHYWIEERLPKPALNPRTGWLTFARRSAFHLFESHEQPDGTRPLARYYIDNLFEALTEPGEWYLHRETGRLYYLPRPGETPANTEIHAPRLHTFVRASGVVFGETGERIDLHGTRHVRELEFAGLTFRHGDWYSPLAERHLPSHDTAEDNDLPIGGSPQAAIAVPGALRFRAARNCVVRECTFEHLGLYGLEFGAGCRHCAALDNTLSDLGAGGIRAGGSELDGLGDRRTGNLTITNNHVHHIGRIFHQGIGVLLVNAADCLVAHNHIHDTCYTGISLGWTWGYRDTVATHNRIEHNLIHHIGAGILSDMGGIYTLGIQPGTVIRGNHLHHIWSHDYGGWGVYLDEGTAHVLVEHNLVHDTKDAPFNIHYGRENVVRYNIFARGKRALVSVGRIEPGHRSANFFSNILVGPSESLYRSGYQGNIAIGALVANGNLFWFPDGPLAPSLNPETYLTGNPRKISFSAWQKAGHDRLSAIADPRITEGKKTWRLAKNSPAFHLGFVAHDWTNCGVRAAKKRP</sequence>
<dbReference type="InterPro" id="IPR011050">
    <property type="entry name" value="Pectin_lyase_fold/virulence"/>
</dbReference>
<dbReference type="SMART" id="SM00710">
    <property type="entry name" value="PbH1"/>
    <property type="match status" value="6"/>
</dbReference>
<dbReference type="Proteomes" id="UP000825051">
    <property type="component" value="Chromosome"/>
</dbReference>
<reference evidence="2" key="1">
    <citation type="submission" date="2021-08" db="EMBL/GenBank/DDBJ databases">
        <title>Genome of a novel bacterium of the phylum Verrucomicrobia, Oleiharenicola sp. KSB-15.</title>
        <authorList>
            <person name="Chung J.-H."/>
            <person name="Ahn J.-H."/>
            <person name="Yoon Y."/>
            <person name="Kim D.-Y."/>
            <person name="An S.-H."/>
            <person name="Park I."/>
            <person name="Yeon J."/>
        </authorList>
    </citation>
    <scope>NUCLEOTIDE SEQUENCE</scope>
    <source>
        <strain evidence="2">KSB-15</strain>
    </source>
</reference>
<gene>
    <name evidence="2" type="ORF">K0B96_14105</name>
</gene>
<dbReference type="AlphaFoldDB" id="A0A8F9TSH9"/>
<dbReference type="PANTHER" id="PTHR36453">
    <property type="entry name" value="SECRETED PROTEIN-RELATED"/>
    <property type="match status" value="1"/>
</dbReference>
<dbReference type="Gene3D" id="2.160.20.10">
    <property type="entry name" value="Single-stranded right-handed beta-helix, Pectin lyase-like"/>
    <property type="match status" value="2"/>
</dbReference>
<dbReference type="InterPro" id="IPR006626">
    <property type="entry name" value="PbH1"/>
</dbReference>
<evidence type="ECO:0000259" key="1">
    <source>
        <dbReference type="Pfam" id="PF13229"/>
    </source>
</evidence>
<dbReference type="RefSeq" id="WP_220161523.1">
    <property type="nucleotide sequence ID" value="NZ_CP080507.1"/>
</dbReference>
<evidence type="ECO:0000313" key="3">
    <source>
        <dbReference type="Proteomes" id="UP000825051"/>
    </source>
</evidence>
<dbReference type="KEGG" id="ole:K0B96_14105"/>
<name>A0A8F9TSH9_9BACT</name>
<organism evidence="2 3">
    <name type="scientific">Horticoccus luteus</name>
    <dbReference type="NCBI Taxonomy" id="2862869"/>
    <lineage>
        <taxon>Bacteria</taxon>
        <taxon>Pseudomonadati</taxon>
        <taxon>Verrucomicrobiota</taxon>
        <taxon>Opitutia</taxon>
        <taxon>Opitutales</taxon>
        <taxon>Opitutaceae</taxon>
        <taxon>Horticoccus</taxon>
    </lineage>
</organism>
<dbReference type="InterPro" id="IPR039448">
    <property type="entry name" value="Beta_helix"/>
</dbReference>
<feature type="domain" description="Right handed beta helix" evidence="1">
    <location>
        <begin position="355"/>
        <end position="492"/>
    </location>
</feature>
<accession>A0A8F9TSH9</accession>